<organism evidence="2 3">
    <name type="scientific">Vigna angularis var. angularis</name>
    <dbReference type="NCBI Taxonomy" id="157739"/>
    <lineage>
        <taxon>Eukaryota</taxon>
        <taxon>Viridiplantae</taxon>
        <taxon>Streptophyta</taxon>
        <taxon>Embryophyta</taxon>
        <taxon>Tracheophyta</taxon>
        <taxon>Spermatophyta</taxon>
        <taxon>Magnoliopsida</taxon>
        <taxon>eudicotyledons</taxon>
        <taxon>Gunneridae</taxon>
        <taxon>Pentapetalae</taxon>
        <taxon>rosids</taxon>
        <taxon>fabids</taxon>
        <taxon>Fabales</taxon>
        <taxon>Fabaceae</taxon>
        <taxon>Papilionoideae</taxon>
        <taxon>50 kb inversion clade</taxon>
        <taxon>NPAAA clade</taxon>
        <taxon>indigoferoid/millettioid clade</taxon>
        <taxon>Phaseoleae</taxon>
        <taxon>Vigna</taxon>
    </lineage>
</organism>
<dbReference type="Pfam" id="PF13578">
    <property type="entry name" value="Methyltransf_24"/>
    <property type="match status" value="1"/>
</dbReference>
<dbReference type="Proteomes" id="UP000291084">
    <property type="component" value="Chromosome 9"/>
</dbReference>
<evidence type="ECO:0000256" key="1">
    <source>
        <dbReference type="SAM" id="Phobius"/>
    </source>
</evidence>
<dbReference type="PANTHER" id="PTHR37909">
    <property type="entry name" value="S-ADENOSYL-L-METHIONINE-DEPENDENT METHYLTRANSFERASES SUPERFAMILY PROTEIN"/>
    <property type="match status" value="1"/>
</dbReference>
<feature type="transmembrane region" description="Helical" evidence="1">
    <location>
        <begin position="27"/>
        <end position="44"/>
    </location>
</feature>
<keyword evidence="1" id="KW-1133">Transmembrane helix</keyword>
<protein>
    <submittedName>
        <fullName evidence="2">Uncharacterized protein</fullName>
    </submittedName>
</protein>
<keyword evidence="3" id="KW-1185">Reference proteome</keyword>
<dbReference type="Gene3D" id="3.40.50.150">
    <property type="entry name" value="Vaccinia Virus protein VP39"/>
    <property type="match status" value="1"/>
</dbReference>
<dbReference type="OrthoDB" id="186626at2759"/>
<keyword evidence="1" id="KW-0812">Transmembrane</keyword>
<dbReference type="PANTHER" id="PTHR37909:SF1">
    <property type="entry name" value="S-ADENOSYL-L-METHIONINE-DEPENDENT METHYLTRANSFERASES SUPERFAMILY PROTEIN"/>
    <property type="match status" value="1"/>
</dbReference>
<dbReference type="InterPro" id="IPR029063">
    <property type="entry name" value="SAM-dependent_MTases_sf"/>
</dbReference>
<dbReference type="SUPFAM" id="SSF53335">
    <property type="entry name" value="S-adenosyl-L-methionine-dependent methyltransferases"/>
    <property type="match status" value="1"/>
</dbReference>
<evidence type="ECO:0000313" key="3">
    <source>
        <dbReference type="Proteomes" id="UP000291084"/>
    </source>
</evidence>
<dbReference type="EMBL" id="AP015042">
    <property type="protein sequence ID" value="BAT98155.1"/>
    <property type="molecule type" value="Genomic_DNA"/>
</dbReference>
<dbReference type="AlphaFoldDB" id="A0A0S3SZJ0"/>
<accession>A0A0S3SZJ0</accession>
<reference evidence="2 3" key="1">
    <citation type="journal article" date="2015" name="Sci. Rep.">
        <title>The power of single molecule real-time sequencing technology in the de novo assembly of a eukaryotic genome.</title>
        <authorList>
            <person name="Sakai H."/>
            <person name="Naito K."/>
            <person name="Ogiso-Tanaka E."/>
            <person name="Takahashi Y."/>
            <person name="Iseki K."/>
            <person name="Muto C."/>
            <person name="Satou K."/>
            <person name="Teruya K."/>
            <person name="Shiroma A."/>
            <person name="Shimoji M."/>
            <person name="Hirano T."/>
            <person name="Itoh T."/>
            <person name="Kaga A."/>
            <person name="Tomooka N."/>
        </authorList>
    </citation>
    <scope>NUCLEOTIDE SEQUENCE [LARGE SCALE GENOMIC DNA]</scope>
    <source>
        <strain evidence="3">cv. Shumari</strain>
    </source>
</reference>
<evidence type="ECO:0000313" key="2">
    <source>
        <dbReference type="EMBL" id="BAT98155.1"/>
    </source>
</evidence>
<gene>
    <name evidence="2" type="primary">Vigan.09G178400</name>
    <name evidence="2" type="ORF">VIGAN_09178400</name>
</gene>
<name>A0A0S3SZJ0_PHAAN</name>
<sequence>MKTEQHHANRRLSPSLQHKIIKTAKPAAYFILLLLTYSFGYLSHHPASTSLPLSPSSSPPQFPEPVIRFPINTTELNPFRITTRCADPIPPETIRRTLVDRLFNGTSPFENFPPPHAAEKLRRTKRVKGWGSTGAVFENLIRRVQPRTVVEVGTFLGASAIHMAELTRQLGLQTQILCVDDFRGWAGFRERFMHIPILNGDVWLFYQFLQNVVTFNQTGSILPVPFSSGSTLMLLCEWGVYADLVEIDAGHDFLSAWADINRGFRILRPGGVIFGHDYFTAADNRGVRRAVDLFAKVHNLKGVHEKTGGAERSSYHHTIVTKWPKLGSILMELQNYVARSITVNHT</sequence>
<proteinExistence type="predicted"/>
<keyword evidence="1" id="KW-0472">Membrane</keyword>